<dbReference type="SUPFAM" id="SSF110997">
    <property type="entry name" value="Sporulation related repeat"/>
    <property type="match status" value="1"/>
</dbReference>
<dbReference type="InterPro" id="IPR034718">
    <property type="entry name" value="RlpA"/>
</dbReference>
<dbReference type="Gene3D" id="3.30.70.1070">
    <property type="entry name" value="Sporulation related repeat"/>
    <property type="match status" value="1"/>
</dbReference>
<dbReference type="GO" id="GO:0042834">
    <property type="term" value="F:peptidoglycan binding"/>
    <property type="evidence" value="ECO:0007669"/>
    <property type="project" value="InterPro"/>
</dbReference>
<dbReference type="InterPro" id="IPR012997">
    <property type="entry name" value="RplA"/>
</dbReference>
<name>A0A2A5SZQ2_9GAMM</name>
<keyword evidence="1" id="KW-0732">Signal</keyword>
<evidence type="ECO:0000313" key="8">
    <source>
        <dbReference type="Proteomes" id="UP000219020"/>
    </source>
</evidence>
<evidence type="ECO:0000256" key="4">
    <source>
        <dbReference type="HAMAP-Rule" id="MF_02071"/>
    </source>
</evidence>
<comment type="similarity">
    <text evidence="4 5">Belongs to the RlpA family.</text>
</comment>
<dbReference type="PROSITE" id="PS51724">
    <property type="entry name" value="SPOR"/>
    <property type="match status" value="1"/>
</dbReference>
<proteinExistence type="inferred from homology"/>
<dbReference type="CDD" id="cd22268">
    <property type="entry name" value="DPBB_RlpA-like"/>
    <property type="match status" value="1"/>
</dbReference>
<dbReference type="GO" id="GO:0009279">
    <property type="term" value="C:cell outer membrane"/>
    <property type="evidence" value="ECO:0007669"/>
    <property type="project" value="TreeGrafter"/>
</dbReference>
<dbReference type="PROSITE" id="PS51257">
    <property type="entry name" value="PROKAR_LIPOPROTEIN"/>
    <property type="match status" value="1"/>
</dbReference>
<dbReference type="NCBIfam" id="TIGR00413">
    <property type="entry name" value="rlpA"/>
    <property type="match status" value="1"/>
</dbReference>
<dbReference type="PANTHER" id="PTHR34183:SF1">
    <property type="entry name" value="ENDOLYTIC PEPTIDOGLYCAN TRANSGLYCOSYLASE RLPA"/>
    <property type="match status" value="1"/>
</dbReference>
<feature type="domain" description="SPOR" evidence="6">
    <location>
        <begin position="180"/>
        <end position="256"/>
    </location>
</feature>
<dbReference type="GO" id="GO:0071555">
    <property type="term" value="P:cell wall organization"/>
    <property type="evidence" value="ECO:0007669"/>
    <property type="project" value="UniProtKB-KW"/>
</dbReference>
<dbReference type="EC" id="4.2.2.-" evidence="4"/>
<evidence type="ECO:0000256" key="5">
    <source>
        <dbReference type="RuleBase" id="RU003495"/>
    </source>
</evidence>
<protein>
    <recommendedName>
        <fullName evidence="4">Endolytic peptidoglycan transglycosylase RlpA</fullName>
        <ecNumber evidence="4">4.2.2.-</ecNumber>
    </recommendedName>
</protein>
<dbReference type="EMBL" id="NBYY01000034">
    <property type="protein sequence ID" value="PCS21399.1"/>
    <property type="molecule type" value="Genomic_DNA"/>
</dbReference>
<dbReference type="AlphaFoldDB" id="A0A2A5SZQ2"/>
<dbReference type="InterPro" id="IPR036908">
    <property type="entry name" value="RlpA-like_sf"/>
</dbReference>
<evidence type="ECO:0000256" key="3">
    <source>
        <dbReference type="ARBA" id="ARBA00023316"/>
    </source>
</evidence>
<organism evidence="7 8">
    <name type="scientific">Candidatus Enterovibrio escicola</name>
    <dbReference type="NCBI Taxonomy" id="1927127"/>
    <lineage>
        <taxon>Bacteria</taxon>
        <taxon>Pseudomonadati</taxon>
        <taxon>Pseudomonadota</taxon>
        <taxon>Gammaproteobacteria</taxon>
        <taxon>Vibrionales</taxon>
        <taxon>Vibrionaceae</taxon>
        <taxon>Enterovibrio</taxon>
    </lineage>
</organism>
<keyword evidence="4" id="KW-0472">Membrane</keyword>
<keyword evidence="8" id="KW-1185">Reference proteome</keyword>
<comment type="caution">
    <text evidence="7">The sequence shown here is derived from an EMBL/GenBank/DDBJ whole genome shotgun (WGS) entry which is preliminary data.</text>
</comment>
<comment type="function">
    <text evidence="4">Lytic transglycosylase with a strong preference for naked glycan strands that lack stem peptides.</text>
</comment>
<accession>A0A2A5SZQ2</accession>
<keyword evidence="2 4" id="KW-0456">Lyase</keyword>
<dbReference type="GO" id="GO:0000270">
    <property type="term" value="P:peptidoglycan metabolic process"/>
    <property type="evidence" value="ECO:0007669"/>
    <property type="project" value="UniProtKB-UniRule"/>
</dbReference>
<dbReference type="Gene3D" id="2.40.40.10">
    <property type="entry name" value="RlpA-like domain"/>
    <property type="match status" value="1"/>
</dbReference>
<dbReference type="InterPro" id="IPR036680">
    <property type="entry name" value="SPOR-like_sf"/>
</dbReference>
<evidence type="ECO:0000256" key="2">
    <source>
        <dbReference type="ARBA" id="ARBA00023239"/>
    </source>
</evidence>
<dbReference type="SUPFAM" id="SSF50685">
    <property type="entry name" value="Barwin-like endoglucanases"/>
    <property type="match status" value="1"/>
</dbReference>
<dbReference type="Pfam" id="PF03330">
    <property type="entry name" value="DPBB_1"/>
    <property type="match status" value="1"/>
</dbReference>
<dbReference type="OrthoDB" id="9779128at2"/>
<comment type="subcellular location">
    <subcellularLocation>
        <location evidence="4">Cell membrane</location>
        <topology evidence="4">Lipid-anchor</topology>
    </subcellularLocation>
</comment>
<dbReference type="GO" id="GO:0008932">
    <property type="term" value="F:lytic endotransglycosylase activity"/>
    <property type="evidence" value="ECO:0007669"/>
    <property type="project" value="UniProtKB-UniRule"/>
</dbReference>
<evidence type="ECO:0000256" key="1">
    <source>
        <dbReference type="ARBA" id="ARBA00022729"/>
    </source>
</evidence>
<gene>
    <name evidence="4" type="primary">rlpA</name>
    <name evidence="7" type="ORF">BTN49_2938</name>
</gene>
<dbReference type="HAMAP" id="MF_02071">
    <property type="entry name" value="RlpA"/>
    <property type="match status" value="1"/>
</dbReference>
<dbReference type="InterPro" id="IPR007730">
    <property type="entry name" value="SPOR-like_dom"/>
</dbReference>
<evidence type="ECO:0000259" key="6">
    <source>
        <dbReference type="PROSITE" id="PS51724"/>
    </source>
</evidence>
<dbReference type="InterPro" id="IPR009009">
    <property type="entry name" value="RlpA-like_DPBB"/>
</dbReference>
<reference evidence="8" key="1">
    <citation type="submission" date="2017-04" db="EMBL/GenBank/DDBJ databases">
        <title>Genome evolution of the luminous symbionts of deep sea anglerfish.</title>
        <authorList>
            <person name="Hendry T.A."/>
        </authorList>
    </citation>
    <scope>NUCLEOTIDE SEQUENCE [LARGE SCALE GENOMIC DNA]</scope>
</reference>
<sequence length="265" mass="29867">MRIYMIIITILLSSCASNKSRYILTADKAPRTALTLTYIEDAQPRYEPSSQAGNRNYSVLGQNYEVLTAPYGFSETGMASWYGEKFHGYKTANGEIYDMYSMSAAHKSLPLPSYVEVENTNNGKKTIVRVNDRGPFYKGRVIDLSYAAALKLDILRTGTALVKVTLFTVDKPSGNTECQRACLNRYFVQLASLSDRSKAMRAAAIFSKRFDLPSDINQSGDVYRIRLGPFYNYVQTQNVVITVRQHKIKEAFIVTEPIADKRSKK</sequence>
<dbReference type="Proteomes" id="UP000219020">
    <property type="component" value="Unassembled WGS sequence"/>
</dbReference>
<evidence type="ECO:0000313" key="7">
    <source>
        <dbReference type="EMBL" id="PCS21399.1"/>
    </source>
</evidence>
<dbReference type="Pfam" id="PF05036">
    <property type="entry name" value="SPOR"/>
    <property type="match status" value="1"/>
</dbReference>
<dbReference type="PANTHER" id="PTHR34183">
    <property type="entry name" value="ENDOLYTIC PEPTIDOGLYCAN TRANSGLYCOSYLASE RLPA"/>
    <property type="match status" value="1"/>
</dbReference>
<keyword evidence="4" id="KW-0564">Palmitate</keyword>
<keyword evidence="4" id="KW-1003">Cell membrane</keyword>
<dbReference type="FunFam" id="2.40.40.10:FF:000003">
    <property type="entry name" value="Endolytic peptidoglycan transglycosylase RlpA"/>
    <property type="match status" value="1"/>
</dbReference>
<keyword evidence="4" id="KW-0449">Lipoprotein</keyword>
<dbReference type="GO" id="GO:0005886">
    <property type="term" value="C:plasma membrane"/>
    <property type="evidence" value="ECO:0007669"/>
    <property type="project" value="UniProtKB-SubCell"/>
</dbReference>
<dbReference type="RefSeq" id="WP_097357207.1">
    <property type="nucleotide sequence ID" value="NZ_CAWOZL010000061.1"/>
</dbReference>
<keyword evidence="3 4" id="KW-0961">Cell wall biogenesis/degradation</keyword>